<dbReference type="OrthoDB" id="2802125at2759"/>
<proteinExistence type="predicted"/>
<dbReference type="STRING" id="5643.A0A060SV54"/>
<sequence>MLWLLYISDFDLDPHPDDVILAGRRISHLEQADDVAFLSMSAVQGIQVKLRQFEHYCNTVFVLINTDKTLAAIHGPLPDLLPPLVLYSVRLRYMPTATYVGMTLTLVHPDVFLPHYVAKAQSACQAANATLSLTLYTAPLPPPLALQLYRSHVDPHLMAGCEVVLDVRPSALRELEDIQLTYLCHALNVNIS</sequence>
<evidence type="ECO:0000313" key="2">
    <source>
        <dbReference type="Proteomes" id="UP000029665"/>
    </source>
</evidence>
<dbReference type="OMA" id="YARMHEV"/>
<name>A0A060SV54_PYCCI</name>
<protein>
    <submittedName>
        <fullName evidence="1">Uncharacterized protein</fullName>
    </submittedName>
</protein>
<reference evidence="1" key="1">
    <citation type="submission" date="2014-01" db="EMBL/GenBank/DDBJ databases">
        <title>The genome of the white-rot fungus Pycnoporus cinnabarinus: a basidiomycete model with a versatile arsenal for lignocellulosic biomass breakdown.</title>
        <authorList>
            <person name="Levasseur A."/>
            <person name="Lomascolo A."/>
            <person name="Ruiz-Duenas F.J."/>
            <person name="Uzan E."/>
            <person name="Piumi F."/>
            <person name="Kues U."/>
            <person name="Ram A.F.J."/>
            <person name="Murat C."/>
            <person name="Haon M."/>
            <person name="Benoit I."/>
            <person name="Arfi Y."/>
            <person name="Chevret D."/>
            <person name="Drula E."/>
            <person name="Kwon M.J."/>
            <person name="Gouret P."/>
            <person name="Lesage-Meessen L."/>
            <person name="Lombard V."/>
            <person name="Mariette J."/>
            <person name="Noirot C."/>
            <person name="Park J."/>
            <person name="Patyshakuliyeva A."/>
            <person name="Wieneger R.A.B."/>
            <person name="Wosten H.A.B."/>
            <person name="Martin F."/>
            <person name="Coutinho P.M."/>
            <person name="de Vries R."/>
            <person name="Martinez A.T."/>
            <person name="Klopp C."/>
            <person name="Pontarotti P."/>
            <person name="Henrissat B."/>
            <person name="Record E."/>
        </authorList>
    </citation>
    <scope>NUCLEOTIDE SEQUENCE [LARGE SCALE GENOMIC DNA]</scope>
    <source>
        <strain evidence="1">BRFM137</strain>
    </source>
</reference>
<dbReference type="EMBL" id="CCBP010000362">
    <property type="protein sequence ID" value="CDO76313.1"/>
    <property type="molecule type" value="Genomic_DNA"/>
</dbReference>
<organism evidence="1 2">
    <name type="scientific">Pycnoporus cinnabarinus</name>
    <name type="common">Cinnabar-red polypore</name>
    <name type="synonym">Trametes cinnabarina</name>
    <dbReference type="NCBI Taxonomy" id="5643"/>
    <lineage>
        <taxon>Eukaryota</taxon>
        <taxon>Fungi</taxon>
        <taxon>Dikarya</taxon>
        <taxon>Basidiomycota</taxon>
        <taxon>Agaricomycotina</taxon>
        <taxon>Agaricomycetes</taxon>
        <taxon>Polyporales</taxon>
        <taxon>Polyporaceae</taxon>
        <taxon>Trametes</taxon>
    </lineage>
</organism>
<dbReference type="Proteomes" id="UP000029665">
    <property type="component" value="Unassembled WGS sequence"/>
</dbReference>
<evidence type="ECO:0000313" key="1">
    <source>
        <dbReference type="EMBL" id="CDO76313.1"/>
    </source>
</evidence>
<dbReference type="HOGENOM" id="CLU_101859_0_0_1"/>
<comment type="caution">
    <text evidence="1">The sequence shown here is derived from an EMBL/GenBank/DDBJ whole genome shotgun (WGS) entry which is preliminary data.</text>
</comment>
<accession>A0A060SV54</accession>
<dbReference type="AlphaFoldDB" id="A0A060SV54"/>
<keyword evidence="2" id="KW-1185">Reference proteome</keyword>
<gene>
    <name evidence="1" type="ORF">BN946_scf184751.g5</name>
</gene>